<gene>
    <name evidence="1" type="ORF">SDC9_04156</name>
</gene>
<organism evidence="1">
    <name type="scientific">bioreactor metagenome</name>
    <dbReference type="NCBI Taxonomy" id="1076179"/>
    <lineage>
        <taxon>unclassified sequences</taxon>
        <taxon>metagenomes</taxon>
        <taxon>ecological metagenomes</taxon>
    </lineage>
</organism>
<reference evidence="1" key="1">
    <citation type="submission" date="2019-08" db="EMBL/GenBank/DDBJ databases">
        <authorList>
            <person name="Kucharzyk K."/>
            <person name="Murdoch R.W."/>
            <person name="Higgins S."/>
            <person name="Loffler F."/>
        </authorList>
    </citation>
    <scope>NUCLEOTIDE SEQUENCE</scope>
</reference>
<sequence>MPNNKQYINLRWLIWNYFDNNEERQDAIEGLNIYKERNCLSDQLYNMMLASLAEDNSQEKQWVEG</sequence>
<dbReference type="EMBL" id="VSSQ01000007">
    <property type="protein sequence ID" value="MPL58622.1"/>
    <property type="molecule type" value="Genomic_DNA"/>
</dbReference>
<evidence type="ECO:0000313" key="1">
    <source>
        <dbReference type="EMBL" id="MPL58622.1"/>
    </source>
</evidence>
<name>A0A644SY29_9ZZZZ</name>
<proteinExistence type="predicted"/>
<comment type="caution">
    <text evidence="1">The sequence shown here is derived from an EMBL/GenBank/DDBJ whole genome shotgun (WGS) entry which is preliminary data.</text>
</comment>
<accession>A0A644SY29</accession>
<dbReference type="AlphaFoldDB" id="A0A644SY29"/>
<protein>
    <submittedName>
        <fullName evidence="1">Uncharacterized protein</fullName>
    </submittedName>
</protein>